<dbReference type="InterPro" id="IPR013083">
    <property type="entry name" value="Znf_RING/FYVE/PHD"/>
</dbReference>
<dbReference type="WBParaSite" id="SBAD_0000359901-mRNA-1">
    <property type="protein sequence ID" value="SBAD_0000359901-mRNA-1"/>
    <property type="gene ID" value="SBAD_0000359901"/>
</dbReference>
<dbReference type="PANTHER" id="PTHR45676">
    <property type="entry name" value="RING-H2 FINGER PROTEIN ATL51-RELATED"/>
    <property type="match status" value="1"/>
</dbReference>
<dbReference type="OrthoDB" id="9984778at2759"/>
<proteinExistence type="predicted"/>
<reference evidence="8" key="1">
    <citation type="submission" date="2016-06" db="UniProtKB">
        <authorList>
            <consortium name="WormBaseParasite"/>
        </authorList>
    </citation>
    <scope>IDENTIFICATION</scope>
</reference>
<name>A0A183IIJ5_9BILA</name>
<keyword evidence="1 3" id="KW-0863">Zinc-finger</keyword>
<dbReference type="EMBL" id="UZAM01007746">
    <property type="protein sequence ID" value="VDP01157.1"/>
    <property type="molecule type" value="Genomic_DNA"/>
</dbReference>
<sequence>MANDTLAASSAIHSAVTVDTKQFTCSNGKKRTFDCRGAGEEDGNRNSSMYPPERSKNARLMVSSEGIGGDAVLPQVRRAKREHPSHSEVIDLTWSDEDDEVPHHPACAVQQLALNSRDPILANPRLGGGGGPGLNPATGTASTRCNVLGPETAVLQEFETVTVPQTTPPNAVGVQYVCPHSRCRCHSHCPCCGTMTNIGTVMETCPVLHHCDLHSPCPMPCPHAHHASDSTTTQSSSNHLIPASYQPCSQNTVICPGLAAAFPLTAVAMPSGGDASNGGGASAGLTHCPSPMASASLRATIPIMQQRYLQRQEDQLNRQREAQSQWFQQRQRLNYALGGSGGGSGGNGGSTQSAVLNAPPTDSLTLFGTFDSTRSTSVSRTVPSSSFYPGLLGSSVPQPTNVVGFEQTLTSSPGADILIPSFSFTFPSAAPEMAMDHQTYAAAAAASNLRPLVAATSGTANRAVVFRPLSSNVPFAPYVLVDRAHWPLEAQFLRHMGEEEKCPICLSEFERNEFVRTLPCNHPFHIACIDRWLITNKKCPICRLSIDHALLPNV</sequence>
<evidence type="ECO:0000256" key="4">
    <source>
        <dbReference type="SAM" id="MobiDB-lite"/>
    </source>
</evidence>
<keyword evidence="2" id="KW-0862">Zinc</keyword>
<protein>
    <submittedName>
        <fullName evidence="8">RING-type domain-containing protein</fullName>
    </submittedName>
</protein>
<evidence type="ECO:0000259" key="5">
    <source>
        <dbReference type="PROSITE" id="PS50089"/>
    </source>
</evidence>
<dbReference type="PANTHER" id="PTHR45676:SF41">
    <property type="entry name" value="RING-H2 FINGER PROTEIN ATL66"/>
    <property type="match status" value="1"/>
</dbReference>
<organism evidence="8">
    <name type="scientific">Soboliphyme baturini</name>
    <dbReference type="NCBI Taxonomy" id="241478"/>
    <lineage>
        <taxon>Eukaryota</taxon>
        <taxon>Metazoa</taxon>
        <taxon>Ecdysozoa</taxon>
        <taxon>Nematoda</taxon>
        <taxon>Enoplea</taxon>
        <taxon>Dorylaimia</taxon>
        <taxon>Dioctophymatida</taxon>
        <taxon>Dioctophymatoidea</taxon>
        <taxon>Soboliphymatidae</taxon>
        <taxon>Soboliphyme</taxon>
    </lineage>
</organism>
<keyword evidence="7" id="KW-1185">Reference proteome</keyword>
<dbReference type="SMART" id="SM00184">
    <property type="entry name" value="RING"/>
    <property type="match status" value="1"/>
</dbReference>
<evidence type="ECO:0000313" key="6">
    <source>
        <dbReference type="EMBL" id="VDP01157.1"/>
    </source>
</evidence>
<reference evidence="6 7" key="2">
    <citation type="submission" date="2018-11" db="EMBL/GenBank/DDBJ databases">
        <authorList>
            <consortium name="Pathogen Informatics"/>
        </authorList>
    </citation>
    <scope>NUCLEOTIDE SEQUENCE [LARGE SCALE GENOMIC DNA]</scope>
</reference>
<feature type="compositionally biased region" description="Gly residues" evidence="4">
    <location>
        <begin position="338"/>
        <end position="349"/>
    </location>
</feature>
<dbReference type="GO" id="GO:0008270">
    <property type="term" value="F:zinc ion binding"/>
    <property type="evidence" value="ECO:0007669"/>
    <property type="project" value="UniProtKB-KW"/>
</dbReference>
<evidence type="ECO:0000313" key="8">
    <source>
        <dbReference type="WBParaSite" id="SBAD_0000359901-mRNA-1"/>
    </source>
</evidence>
<dbReference type="InterPro" id="IPR001841">
    <property type="entry name" value="Znf_RING"/>
</dbReference>
<gene>
    <name evidence="6" type="ORF">SBAD_LOCUS3440</name>
</gene>
<dbReference type="Gene3D" id="3.30.40.10">
    <property type="entry name" value="Zinc/RING finger domain, C3HC4 (zinc finger)"/>
    <property type="match status" value="1"/>
</dbReference>
<dbReference type="Proteomes" id="UP000270296">
    <property type="component" value="Unassembled WGS sequence"/>
</dbReference>
<feature type="region of interest" description="Disordered" evidence="4">
    <location>
        <begin position="337"/>
        <end position="357"/>
    </location>
</feature>
<feature type="domain" description="RING-type" evidence="5">
    <location>
        <begin position="502"/>
        <end position="543"/>
    </location>
</feature>
<dbReference type="Pfam" id="PF13639">
    <property type="entry name" value="zf-RING_2"/>
    <property type="match status" value="1"/>
</dbReference>
<keyword evidence="1 3" id="KW-0479">Metal-binding</keyword>
<evidence type="ECO:0000256" key="3">
    <source>
        <dbReference type="PROSITE-ProRule" id="PRU00175"/>
    </source>
</evidence>
<dbReference type="PROSITE" id="PS50089">
    <property type="entry name" value="ZF_RING_2"/>
    <property type="match status" value="1"/>
</dbReference>
<dbReference type="AlphaFoldDB" id="A0A183IIJ5"/>
<evidence type="ECO:0000256" key="1">
    <source>
        <dbReference type="ARBA" id="ARBA00022771"/>
    </source>
</evidence>
<evidence type="ECO:0000313" key="7">
    <source>
        <dbReference type="Proteomes" id="UP000270296"/>
    </source>
</evidence>
<accession>A0A183IIJ5</accession>
<evidence type="ECO:0000256" key="2">
    <source>
        <dbReference type="ARBA" id="ARBA00022833"/>
    </source>
</evidence>
<dbReference type="SUPFAM" id="SSF57850">
    <property type="entry name" value="RING/U-box"/>
    <property type="match status" value="1"/>
</dbReference>